<comment type="subcellular location">
    <subcellularLocation>
        <location evidence="1">Membrane</location>
        <topology evidence="1">Single-pass membrane protein</topology>
    </subcellularLocation>
</comment>
<dbReference type="InterPro" id="IPR013783">
    <property type="entry name" value="Ig-like_fold"/>
</dbReference>
<keyword evidence="4" id="KW-0812">Transmembrane</keyword>
<keyword evidence="4" id="KW-1133">Transmembrane helix</keyword>
<evidence type="ECO:0000256" key="3">
    <source>
        <dbReference type="ARBA" id="ARBA00023157"/>
    </source>
</evidence>
<dbReference type="PANTHER" id="PTHR44991">
    <property type="entry name" value="IMMUNOGLOBULIN SUPERFAMILY MEMBER 5"/>
    <property type="match status" value="1"/>
</dbReference>
<reference evidence="7" key="3">
    <citation type="submission" date="2025-09" db="UniProtKB">
        <authorList>
            <consortium name="Ensembl"/>
        </authorList>
    </citation>
    <scope>IDENTIFICATION</scope>
</reference>
<dbReference type="HOGENOM" id="CLU_063888_0_0_1"/>
<keyword evidence="8" id="KW-1185">Reference proteome</keyword>
<dbReference type="SMART" id="SM00407">
    <property type="entry name" value="IGc1"/>
    <property type="match status" value="1"/>
</dbReference>
<evidence type="ECO:0000256" key="5">
    <source>
        <dbReference type="SAM" id="SignalP"/>
    </source>
</evidence>
<protein>
    <recommendedName>
        <fullName evidence="6">Ig-like domain-containing protein</fullName>
    </recommendedName>
</protein>
<dbReference type="eggNOG" id="ENOG502RZEZ">
    <property type="taxonomic scope" value="Eukaryota"/>
</dbReference>
<sequence>HEQCWDTMRSLVFLAVLLPSAVGAAEFLQGPQNATALLSSTAKFNCTVSKDWVALIWELKDVPVLMIMPQVGAVGVSDRYDMQNYTTLDTFTSELIIHNVSRQDSGPLTCGLLNAGNKDATLSVEVPGGLEILNNSLEVQWNQSATVLCRARGWYPSPGMAWMLDGSPADPGSYSTESSIDDTGLYVSTSTLLVTPTHNLTVECQASIPALAAPLRANASLVVTEGPPPVLVPAPGQPRIDRTVLIAVTVSVSAAILLVLLIILIVFCCKRKRRPSE</sequence>
<evidence type="ECO:0000313" key="7">
    <source>
        <dbReference type="Ensembl" id="ENSLOCP00000001780.1"/>
    </source>
</evidence>
<dbReference type="AlphaFoldDB" id="W5M073"/>
<evidence type="ECO:0000256" key="1">
    <source>
        <dbReference type="ARBA" id="ARBA00004167"/>
    </source>
</evidence>
<dbReference type="PROSITE" id="PS50835">
    <property type="entry name" value="IG_LIKE"/>
    <property type="match status" value="2"/>
</dbReference>
<dbReference type="InterPro" id="IPR003599">
    <property type="entry name" value="Ig_sub"/>
</dbReference>
<dbReference type="Proteomes" id="UP000018468">
    <property type="component" value="Linkage group LG3"/>
</dbReference>
<evidence type="ECO:0000313" key="8">
    <source>
        <dbReference type="Proteomes" id="UP000018468"/>
    </source>
</evidence>
<dbReference type="InterPro" id="IPR036179">
    <property type="entry name" value="Ig-like_dom_sf"/>
</dbReference>
<dbReference type="Gene3D" id="2.60.40.10">
    <property type="entry name" value="Immunoglobulins"/>
    <property type="match status" value="2"/>
</dbReference>
<dbReference type="GeneTree" id="ENSGT00940000163947"/>
<feature type="signal peptide" evidence="5">
    <location>
        <begin position="1"/>
        <end position="24"/>
    </location>
</feature>
<proteinExistence type="predicted"/>
<dbReference type="InterPro" id="IPR013162">
    <property type="entry name" value="CD80_C2-set"/>
</dbReference>
<dbReference type="InParanoid" id="W5M073"/>
<evidence type="ECO:0000256" key="4">
    <source>
        <dbReference type="SAM" id="Phobius"/>
    </source>
</evidence>
<feature type="domain" description="Ig-like" evidence="6">
    <location>
        <begin position="127"/>
        <end position="220"/>
    </location>
</feature>
<dbReference type="Pfam" id="PF08205">
    <property type="entry name" value="C2-set_2"/>
    <property type="match status" value="1"/>
</dbReference>
<dbReference type="EMBL" id="AHAT01003345">
    <property type="status" value="NOT_ANNOTATED_CDS"/>
    <property type="molecule type" value="Genomic_DNA"/>
</dbReference>
<dbReference type="SMART" id="SM00409">
    <property type="entry name" value="IG"/>
    <property type="match status" value="2"/>
</dbReference>
<accession>W5M073</accession>
<reference evidence="7" key="2">
    <citation type="submission" date="2025-08" db="UniProtKB">
        <authorList>
            <consortium name="Ensembl"/>
        </authorList>
    </citation>
    <scope>IDENTIFICATION</scope>
</reference>
<keyword evidence="5" id="KW-0732">Signal</keyword>
<dbReference type="OMA" id="HSSYYFV"/>
<keyword evidence="3" id="KW-1015">Disulfide bond</keyword>
<dbReference type="STRING" id="7918.ENSLOCP00000001780"/>
<dbReference type="PANTHER" id="PTHR44991:SF1">
    <property type="entry name" value="IMMUNOGLOBULIN SUPERFAMILY MEMBER 5"/>
    <property type="match status" value="1"/>
</dbReference>
<keyword evidence="2 4" id="KW-0472">Membrane</keyword>
<evidence type="ECO:0000256" key="2">
    <source>
        <dbReference type="ARBA" id="ARBA00023136"/>
    </source>
</evidence>
<dbReference type="GO" id="GO:0016020">
    <property type="term" value="C:membrane"/>
    <property type="evidence" value="ECO:0007669"/>
    <property type="project" value="UniProtKB-SubCell"/>
</dbReference>
<feature type="transmembrane region" description="Helical" evidence="4">
    <location>
        <begin position="244"/>
        <end position="269"/>
    </location>
</feature>
<dbReference type="InterPro" id="IPR007110">
    <property type="entry name" value="Ig-like_dom"/>
</dbReference>
<evidence type="ECO:0000259" key="6">
    <source>
        <dbReference type="PROSITE" id="PS50835"/>
    </source>
</evidence>
<dbReference type="SUPFAM" id="SSF48726">
    <property type="entry name" value="Immunoglobulin"/>
    <property type="match status" value="2"/>
</dbReference>
<dbReference type="Ensembl" id="ENSLOCT00000001785.1">
    <property type="protein sequence ID" value="ENSLOCP00000001780.1"/>
    <property type="gene ID" value="ENSLOCG00000001556.1"/>
</dbReference>
<organism evidence="7 8">
    <name type="scientific">Lepisosteus oculatus</name>
    <name type="common">Spotted gar</name>
    <dbReference type="NCBI Taxonomy" id="7918"/>
    <lineage>
        <taxon>Eukaryota</taxon>
        <taxon>Metazoa</taxon>
        <taxon>Chordata</taxon>
        <taxon>Craniata</taxon>
        <taxon>Vertebrata</taxon>
        <taxon>Euteleostomi</taxon>
        <taxon>Actinopterygii</taxon>
        <taxon>Neopterygii</taxon>
        <taxon>Holostei</taxon>
        <taxon>Semionotiformes</taxon>
        <taxon>Lepisosteidae</taxon>
        <taxon>Lepisosteus</taxon>
    </lineage>
</organism>
<name>W5M073_LEPOC</name>
<reference evidence="8" key="1">
    <citation type="submission" date="2011-12" db="EMBL/GenBank/DDBJ databases">
        <title>The Draft Genome of Lepisosteus oculatus.</title>
        <authorList>
            <consortium name="The Broad Institute Genome Assembly &amp; Analysis Group"/>
            <consortium name="Computational R&amp;D Group"/>
            <consortium name="and Sequencing Platform"/>
            <person name="Di Palma F."/>
            <person name="Alfoldi J."/>
            <person name="Johnson J."/>
            <person name="Berlin A."/>
            <person name="Gnerre S."/>
            <person name="Jaffe D."/>
            <person name="MacCallum I."/>
            <person name="Young S."/>
            <person name="Walker B.J."/>
            <person name="Lander E.S."/>
            <person name="Lindblad-Toh K."/>
        </authorList>
    </citation>
    <scope>NUCLEOTIDE SEQUENCE [LARGE SCALE GENOMIC DNA]</scope>
</reference>
<dbReference type="Bgee" id="ENSLOCG00000001556">
    <property type="expression patterns" value="Expressed in intestine and 7 other cell types or tissues"/>
</dbReference>
<feature type="chain" id="PRO_5004867409" description="Ig-like domain-containing protein" evidence="5">
    <location>
        <begin position="25"/>
        <end position="277"/>
    </location>
</feature>
<dbReference type="InterPro" id="IPR003597">
    <property type="entry name" value="Ig_C1-set"/>
</dbReference>
<feature type="domain" description="Ig-like" evidence="6">
    <location>
        <begin position="19"/>
        <end position="123"/>
    </location>
</feature>